<dbReference type="SMART" id="SM00066">
    <property type="entry name" value="GAL4"/>
    <property type="match status" value="1"/>
</dbReference>
<feature type="compositionally biased region" description="Polar residues" evidence="6">
    <location>
        <begin position="1"/>
        <end position="10"/>
    </location>
</feature>
<evidence type="ECO:0000313" key="9">
    <source>
        <dbReference type="Proteomes" id="UP000799302"/>
    </source>
</evidence>
<keyword evidence="1" id="KW-0479">Metal-binding</keyword>
<dbReference type="PANTHER" id="PTHR47660">
    <property type="entry name" value="TRANSCRIPTION FACTOR WITH C2H2 AND ZN(2)-CYS(6) DNA BINDING DOMAIN (EUROFUNG)-RELATED-RELATED"/>
    <property type="match status" value="1"/>
</dbReference>
<dbReference type="GO" id="GO:0000981">
    <property type="term" value="F:DNA-binding transcription factor activity, RNA polymerase II-specific"/>
    <property type="evidence" value="ECO:0007669"/>
    <property type="project" value="InterPro"/>
</dbReference>
<reference evidence="8" key="1">
    <citation type="journal article" date="2020" name="Stud. Mycol.">
        <title>101 Dothideomycetes genomes: a test case for predicting lifestyles and emergence of pathogens.</title>
        <authorList>
            <person name="Haridas S."/>
            <person name="Albert R."/>
            <person name="Binder M."/>
            <person name="Bloem J."/>
            <person name="Labutti K."/>
            <person name="Salamov A."/>
            <person name="Andreopoulos B."/>
            <person name="Baker S."/>
            <person name="Barry K."/>
            <person name="Bills G."/>
            <person name="Bluhm B."/>
            <person name="Cannon C."/>
            <person name="Castanera R."/>
            <person name="Culley D."/>
            <person name="Daum C."/>
            <person name="Ezra D."/>
            <person name="Gonzalez J."/>
            <person name="Henrissat B."/>
            <person name="Kuo A."/>
            <person name="Liang C."/>
            <person name="Lipzen A."/>
            <person name="Lutzoni F."/>
            <person name="Magnuson J."/>
            <person name="Mondo S."/>
            <person name="Nolan M."/>
            <person name="Ohm R."/>
            <person name="Pangilinan J."/>
            <person name="Park H.-J."/>
            <person name="Ramirez L."/>
            <person name="Alfaro M."/>
            <person name="Sun H."/>
            <person name="Tritt A."/>
            <person name="Yoshinaga Y."/>
            <person name="Zwiers L.-H."/>
            <person name="Turgeon B."/>
            <person name="Goodwin S."/>
            <person name="Spatafora J."/>
            <person name="Crous P."/>
            <person name="Grigoriev I."/>
        </authorList>
    </citation>
    <scope>NUCLEOTIDE SEQUENCE</scope>
    <source>
        <strain evidence="8">CBS 115976</strain>
    </source>
</reference>
<dbReference type="Pfam" id="PF00172">
    <property type="entry name" value="Zn_clus"/>
    <property type="match status" value="1"/>
</dbReference>
<dbReference type="InterPro" id="IPR001138">
    <property type="entry name" value="Zn2Cys6_DnaBD"/>
</dbReference>
<dbReference type="PRINTS" id="PR00755">
    <property type="entry name" value="AFLATOXINBRP"/>
</dbReference>
<dbReference type="InterPro" id="IPR036864">
    <property type="entry name" value="Zn2-C6_fun-type_DNA-bd_sf"/>
</dbReference>
<feature type="compositionally biased region" description="Low complexity" evidence="6">
    <location>
        <begin position="91"/>
        <end position="104"/>
    </location>
</feature>
<dbReference type="CDD" id="cd00067">
    <property type="entry name" value="GAL4"/>
    <property type="match status" value="1"/>
</dbReference>
<evidence type="ECO:0000259" key="7">
    <source>
        <dbReference type="PROSITE" id="PS50048"/>
    </source>
</evidence>
<organism evidence="8 9">
    <name type="scientific">Microthyrium microscopicum</name>
    <dbReference type="NCBI Taxonomy" id="703497"/>
    <lineage>
        <taxon>Eukaryota</taxon>
        <taxon>Fungi</taxon>
        <taxon>Dikarya</taxon>
        <taxon>Ascomycota</taxon>
        <taxon>Pezizomycotina</taxon>
        <taxon>Dothideomycetes</taxon>
        <taxon>Dothideomycetes incertae sedis</taxon>
        <taxon>Microthyriales</taxon>
        <taxon>Microthyriaceae</taxon>
        <taxon>Microthyrium</taxon>
    </lineage>
</organism>
<evidence type="ECO:0000256" key="5">
    <source>
        <dbReference type="ARBA" id="ARBA00023242"/>
    </source>
</evidence>
<keyword evidence="9" id="KW-1185">Reference proteome</keyword>
<keyword evidence="3" id="KW-0805">Transcription regulation</keyword>
<sequence length="318" mass="34129">MASMQPSRSFLPQFPAPHPIRETKKARQEIACVSCAKAKTKCDRQHPVCSRCQTKNLHCEHRSPRRLTHNSLPSSVSKLTRSPGKPTISVASRTSSPAAKSTPSPRAPKPNRHKPVPISQLSRSPPRSHHWPSPLPINAPLPKHKPAPIPILPNRWPTSGAPIHTPPIAPAIATPPSRASSFTDIDGPATPASDLFMISAPDTFVTPPRSAPASYLPDADVGNLLDMHVAGLLPLSVGDEAAFLAPARGQESSGCSDGSGASEWYTDSGSASMGSWTFMVDEPMEVDWTARQGCSFGEWTGDGRYGFETGWNSVPGYR</sequence>
<feature type="region of interest" description="Disordered" evidence="6">
    <location>
        <begin position="65"/>
        <end position="151"/>
    </location>
</feature>
<dbReference type="SUPFAM" id="SSF57701">
    <property type="entry name" value="Zn2/Cys6 DNA-binding domain"/>
    <property type="match status" value="1"/>
</dbReference>
<evidence type="ECO:0000256" key="6">
    <source>
        <dbReference type="SAM" id="MobiDB-lite"/>
    </source>
</evidence>
<evidence type="ECO:0000313" key="8">
    <source>
        <dbReference type="EMBL" id="KAF2668473.1"/>
    </source>
</evidence>
<dbReference type="GO" id="GO:0008270">
    <property type="term" value="F:zinc ion binding"/>
    <property type="evidence" value="ECO:0007669"/>
    <property type="project" value="InterPro"/>
</dbReference>
<dbReference type="EMBL" id="MU004236">
    <property type="protein sequence ID" value="KAF2668473.1"/>
    <property type="molecule type" value="Genomic_DNA"/>
</dbReference>
<protein>
    <recommendedName>
        <fullName evidence="7">Zn(2)-C6 fungal-type domain-containing protein</fullName>
    </recommendedName>
</protein>
<feature type="region of interest" description="Disordered" evidence="6">
    <location>
        <begin position="1"/>
        <end position="25"/>
    </location>
</feature>
<feature type="compositionally biased region" description="Polar residues" evidence="6">
    <location>
        <begin position="69"/>
        <end position="80"/>
    </location>
</feature>
<dbReference type="PROSITE" id="PS50048">
    <property type="entry name" value="ZN2_CY6_FUNGAL_2"/>
    <property type="match status" value="1"/>
</dbReference>
<dbReference type="OrthoDB" id="40579at2759"/>
<keyword evidence="5" id="KW-0539">Nucleus</keyword>
<evidence type="ECO:0000256" key="2">
    <source>
        <dbReference type="ARBA" id="ARBA00022833"/>
    </source>
</evidence>
<dbReference type="AlphaFoldDB" id="A0A6A6UAY4"/>
<accession>A0A6A6UAY4</accession>
<dbReference type="PROSITE" id="PS00463">
    <property type="entry name" value="ZN2_CY6_FUNGAL_1"/>
    <property type="match status" value="1"/>
</dbReference>
<evidence type="ECO:0000256" key="3">
    <source>
        <dbReference type="ARBA" id="ARBA00023015"/>
    </source>
</evidence>
<evidence type="ECO:0000256" key="4">
    <source>
        <dbReference type="ARBA" id="ARBA00023163"/>
    </source>
</evidence>
<dbReference type="Gene3D" id="4.10.240.10">
    <property type="entry name" value="Zn(2)-C6 fungal-type DNA-binding domain"/>
    <property type="match status" value="1"/>
</dbReference>
<keyword evidence="2" id="KW-0862">Zinc</keyword>
<keyword evidence="4" id="KW-0804">Transcription</keyword>
<dbReference type="Proteomes" id="UP000799302">
    <property type="component" value="Unassembled WGS sequence"/>
</dbReference>
<proteinExistence type="predicted"/>
<name>A0A6A6UAY4_9PEZI</name>
<evidence type="ECO:0000256" key="1">
    <source>
        <dbReference type="ARBA" id="ARBA00022723"/>
    </source>
</evidence>
<feature type="domain" description="Zn(2)-C6 fungal-type" evidence="7">
    <location>
        <begin position="31"/>
        <end position="61"/>
    </location>
</feature>
<gene>
    <name evidence="8" type="ORF">BT63DRAFT_425792</name>
</gene>